<evidence type="ECO:0000313" key="3">
    <source>
        <dbReference type="EMBL" id="MCM2372621.1"/>
    </source>
</evidence>
<feature type="signal peptide" evidence="2">
    <location>
        <begin position="1"/>
        <end position="26"/>
    </location>
</feature>
<keyword evidence="4" id="KW-1185">Reference proteome</keyword>
<dbReference type="EMBL" id="JAMQBK010000049">
    <property type="protein sequence ID" value="MCM2372621.1"/>
    <property type="molecule type" value="Genomic_DNA"/>
</dbReference>
<dbReference type="PANTHER" id="PTHR37944:SF1">
    <property type="entry name" value="PORIN B"/>
    <property type="match status" value="1"/>
</dbReference>
<proteinExistence type="inferred from homology"/>
<reference evidence="3 4" key="1">
    <citation type="journal article" date="2022" name="Syst. Appl. Microbiol.">
        <title>Rhodopirellula aestuarii sp. nov., a novel member of the genus Rhodopirellula isolated from brackish sediments collected in the Tagus River estuary, Portugal.</title>
        <authorList>
            <person name="Vitorino I.R."/>
            <person name="Klimek D."/>
            <person name="Calusinska M."/>
            <person name="Lobo-da-Cunha A."/>
            <person name="Vasconcelos V."/>
            <person name="Lage O.M."/>
        </authorList>
    </citation>
    <scope>NUCLEOTIDE SEQUENCE [LARGE SCALE GENOMIC DNA]</scope>
    <source>
        <strain evidence="3 4">ICT_H3.1</strain>
    </source>
</reference>
<evidence type="ECO:0000256" key="1">
    <source>
        <dbReference type="ARBA" id="ARBA00008769"/>
    </source>
</evidence>
<name>A0ABT0U753_9BACT</name>
<dbReference type="RefSeq" id="WP_250930253.1">
    <property type="nucleotide sequence ID" value="NZ_JAMQBK010000049.1"/>
</dbReference>
<feature type="chain" id="PRO_5044958608" evidence="2">
    <location>
        <begin position="27"/>
        <end position="415"/>
    </location>
</feature>
<dbReference type="Proteomes" id="UP001202961">
    <property type="component" value="Unassembled WGS sequence"/>
</dbReference>
<organism evidence="3 4">
    <name type="scientific">Aporhodopirellula aestuarii</name>
    <dbReference type="NCBI Taxonomy" id="2950107"/>
    <lineage>
        <taxon>Bacteria</taxon>
        <taxon>Pseudomonadati</taxon>
        <taxon>Planctomycetota</taxon>
        <taxon>Planctomycetia</taxon>
        <taxon>Pirellulales</taxon>
        <taxon>Pirellulaceae</taxon>
        <taxon>Aporhodopirellula</taxon>
    </lineage>
</organism>
<gene>
    <name evidence="3" type="ORF">NB063_18575</name>
</gene>
<dbReference type="InterPro" id="IPR038673">
    <property type="entry name" value="OprB_sf"/>
</dbReference>
<sequence>MAADLTRYFLMFACVASGLIASTARAQVIRDEDIAKDVLDRGYSFVGNVTQFGMGVVDGGNDDEPDVFRYSGHGDYLLNADLHQFGCQEGFFLRMRVEHRFGDSLNPVNTGSALPPALAGNLPVDNDHVYITNLVLTQALSENFAVFGGKLNSLDADQNDFASGRGITQFLGAGFALNPAAILASPYSSLGVGVAYFEDAVPVAYFSVSNPIDTTRTFDLDDVYEEGVVLTAGIRKETGFFGKKGHHSFTGIWNSRTFTELEPDPRGSARDNETFALTRPRDGVYALLYNFDQYLVEDSQGRGFGLFGRYGNSDPKVNPVENYFSLGIGGNNMIMSSRRDDTFGVGWYYADSSDDANLQDLITTVDFEDGQGVETYYNIAMGTCAFLTFDYQYVKSVAGDLDPAHIAGFRLNLAL</sequence>
<dbReference type="InterPro" id="IPR052932">
    <property type="entry name" value="OprB_Porin"/>
</dbReference>
<comment type="caution">
    <text evidence="3">The sequence shown here is derived from an EMBL/GenBank/DDBJ whole genome shotgun (WGS) entry which is preliminary data.</text>
</comment>
<dbReference type="Gene3D" id="2.40.160.180">
    <property type="entry name" value="Carbohydrate-selective porin OprB"/>
    <property type="match status" value="1"/>
</dbReference>
<dbReference type="PANTHER" id="PTHR37944">
    <property type="entry name" value="PORIN B"/>
    <property type="match status" value="1"/>
</dbReference>
<accession>A0ABT0U753</accession>
<evidence type="ECO:0000256" key="2">
    <source>
        <dbReference type="RuleBase" id="RU363072"/>
    </source>
</evidence>
<comment type="similarity">
    <text evidence="1 2">Belongs to the OprB family.</text>
</comment>
<protein>
    <submittedName>
        <fullName evidence="3">Carbohydrate porin</fullName>
    </submittedName>
</protein>
<dbReference type="InterPro" id="IPR007049">
    <property type="entry name" value="Carb-sel_porin_OprB"/>
</dbReference>
<keyword evidence="2" id="KW-0732">Signal</keyword>
<evidence type="ECO:0000313" key="4">
    <source>
        <dbReference type="Proteomes" id="UP001202961"/>
    </source>
</evidence>
<dbReference type="Pfam" id="PF04966">
    <property type="entry name" value="OprB"/>
    <property type="match status" value="1"/>
</dbReference>